<keyword evidence="2" id="KW-1185">Reference proteome</keyword>
<organism evidence="1 2">
    <name type="scientific">Ancylobacter koreensis</name>
    <dbReference type="NCBI Taxonomy" id="266121"/>
    <lineage>
        <taxon>Bacteria</taxon>
        <taxon>Pseudomonadati</taxon>
        <taxon>Pseudomonadota</taxon>
        <taxon>Alphaproteobacteria</taxon>
        <taxon>Hyphomicrobiales</taxon>
        <taxon>Xanthobacteraceae</taxon>
        <taxon>Ancylobacter</taxon>
    </lineage>
</organism>
<accession>A0ABT0DQZ9</accession>
<sequence>MSQFTITLERTVTMREVGHVTVEATDLGEAERIARDRVQHAAALNVDWQVEMEDAGRAVVVDVEEFDAAA</sequence>
<gene>
    <name evidence="1" type="ORF">MWN33_16865</name>
</gene>
<reference evidence="1 2" key="1">
    <citation type="submission" date="2022-04" db="EMBL/GenBank/DDBJ databases">
        <authorList>
            <person name="Grouzdev D.S."/>
            <person name="Pantiukh K.S."/>
            <person name="Krutkina M.S."/>
        </authorList>
    </citation>
    <scope>NUCLEOTIDE SEQUENCE [LARGE SCALE GENOMIC DNA]</scope>
    <source>
        <strain evidence="1 2">Jip08</strain>
    </source>
</reference>
<evidence type="ECO:0000313" key="2">
    <source>
        <dbReference type="Proteomes" id="UP001202867"/>
    </source>
</evidence>
<name>A0ABT0DQZ9_9HYPH</name>
<evidence type="ECO:0000313" key="1">
    <source>
        <dbReference type="EMBL" id="MCK0209707.1"/>
    </source>
</evidence>
<comment type="caution">
    <text evidence="1">The sequence shown here is derived from an EMBL/GenBank/DDBJ whole genome shotgun (WGS) entry which is preliminary data.</text>
</comment>
<reference evidence="2" key="2">
    <citation type="submission" date="2023-07" db="EMBL/GenBank/DDBJ databases">
        <title>Ancylobacter moscoviensis sp. nov., facultatively methylotrophic bacteria from activated sludge and the reclassification of Starkeya novella (Starkey 1934) Kelly et al. 2000 as Ancylobacter novellus comb. nov., Starkeya koreensis Im et al. 2006 as Ancylobacter koreensis comb.nov., Angulomicrobium tetraedrale Vasil'eva et al. 1986 as Ancylobacter tetraedralis comb. nov., Angulomicrobium amanitiforme Fritz et al. 2004 as Ancylobacter amanitiformis comb. nov. and Methylorhabdus multivorans Doronina et al. 1996 as Ancylobacter multivorans comb. nov. and emended description of the genus Ancylobacter.</title>
        <authorList>
            <person name="Doronina N."/>
            <person name="Chemodurova A."/>
            <person name="Grouzdev D."/>
            <person name="Koziaeva V."/>
            <person name="Shi W."/>
            <person name="Wu L."/>
            <person name="Kaparullina E."/>
        </authorList>
    </citation>
    <scope>NUCLEOTIDE SEQUENCE [LARGE SCALE GENOMIC DNA]</scope>
    <source>
        <strain evidence="2">Jip08</strain>
    </source>
</reference>
<dbReference type="Proteomes" id="UP001202867">
    <property type="component" value="Unassembled WGS sequence"/>
</dbReference>
<dbReference type="RefSeq" id="WP_247202206.1">
    <property type="nucleotide sequence ID" value="NZ_JALKCG010000008.1"/>
</dbReference>
<proteinExistence type="predicted"/>
<dbReference type="EMBL" id="JALKCG010000008">
    <property type="protein sequence ID" value="MCK0209707.1"/>
    <property type="molecule type" value="Genomic_DNA"/>
</dbReference>
<protein>
    <recommendedName>
        <fullName evidence="3">DpnD/PcfM-like protein</fullName>
    </recommendedName>
</protein>
<evidence type="ECO:0008006" key="3">
    <source>
        <dbReference type="Google" id="ProtNLM"/>
    </source>
</evidence>